<protein>
    <recommendedName>
        <fullName evidence="4">Terminase small subunit</fullName>
    </recommendedName>
</protein>
<organism evidence="2 3">
    <name type="scientific">Corynebacterium aurimucosum</name>
    <dbReference type="NCBI Taxonomy" id="169292"/>
    <lineage>
        <taxon>Bacteria</taxon>
        <taxon>Bacillati</taxon>
        <taxon>Actinomycetota</taxon>
        <taxon>Actinomycetes</taxon>
        <taxon>Mycobacteriales</taxon>
        <taxon>Corynebacteriaceae</taxon>
        <taxon>Corynebacterium</taxon>
    </lineage>
</organism>
<gene>
    <name evidence="2" type="ORF">FQN05_07405</name>
</gene>
<dbReference type="RefSeq" id="WP_158381658.1">
    <property type="nucleotide sequence ID" value="NZ_VMTX01000009.1"/>
</dbReference>
<evidence type="ECO:0008006" key="4">
    <source>
        <dbReference type="Google" id="ProtNLM"/>
    </source>
</evidence>
<evidence type="ECO:0000256" key="1">
    <source>
        <dbReference type="SAM" id="MobiDB-lite"/>
    </source>
</evidence>
<dbReference type="Pfam" id="PF25673">
    <property type="entry name" value="Terminase_7"/>
    <property type="match status" value="1"/>
</dbReference>
<sequence length="138" mass="15564">MPGPVPKRSDQRRRRNKPEGPAVAKIAGASAVKVPAEDKKWHIAAKRWYRSLKKSGQHVFYEPSDWAYAQLCADLMSAEMNREKPRAVMMSQILSMMDNLLTSEGARRRVRIELIRAEQGQGADTDNVVDLNPEALYG</sequence>
<dbReference type="EMBL" id="VMTX01000009">
    <property type="protein sequence ID" value="TVU83305.1"/>
    <property type="molecule type" value="Genomic_DNA"/>
</dbReference>
<name>A0A558IPI1_9CORY</name>
<dbReference type="AlphaFoldDB" id="A0A558IPI1"/>
<accession>A0A558IPI1</accession>
<proteinExistence type="predicted"/>
<dbReference type="Proteomes" id="UP000320648">
    <property type="component" value="Unassembled WGS sequence"/>
</dbReference>
<feature type="region of interest" description="Disordered" evidence="1">
    <location>
        <begin position="1"/>
        <end position="23"/>
    </location>
</feature>
<evidence type="ECO:0000313" key="3">
    <source>
        <dbReference type="Proteomes" id="UP000320648"/>
    </source>
</evidence>
<evidence type="ECO:0000313" key="2">
    <source>
        <dbReference type="EMBL" id="TVU83305.1"/>
    </source>
</evidence>
<reference evidence="2 3" key="1">
    <citation type="submission" date="2019-07" db="EMBL/GenBank/DDBJ databases">
        <title>Draft genome of C. aurimucosum strain 15-4290.</title>
        <authorList>
            <person name="Pacheco L.G.C."/>
            <person name="Aguiar E.R.G.R."/>
            <person name="Navas J."/>
            <person name="Santos C.S."/>
            <person name="Rocha D.J.P.G."/>
        </authorList>
    </citation>
    <scope>NUCLEOTIDE SEQUENCE [LARGE SCALE GENOMIC DNA]</scope>
    <source>
        <strain evidence="2 3">15-4290</strain>
    </source>
</reference>
<dbReference type="InterPro" id="IPR057972">
    <property type="entry name" value="Terminase_7"/>
</dbReference>
<comment type="caution">
    <text evidence="2">The sequence shown here is derived from an EMBL/GenBank/DDBJ whole genome shotgun (WGS) entry which is preliminary data.</text>
</comment>